<evidence type="ECO:0000313" key="3">
    <source>
        <dbReference type="Proteomes" id="UP000273675"/>
    </source>
</evidence>
<sequence length="174" mass="20294">MSLLQILPAMSPFVLLLSVGIAWLAYRDARRRNRMDHDEARKRDQVSKSFDHIIEQTRDRDLIEMNEQFKAVIDSLKKTGPGPYGLAEVEGHFVKHRQAAIDAAEVITKLFNYYEATAIGISLGALDEEIIKQWWRASYVADWQDFSAYVTEKRERDGREALYLQYQRQAERWA</sequence>
<dbReference type="RefSeq" id="WP_121212249.1">
    <property type="nucleotide sequence ID" value="NZ_RBIM01000007.1"/>
</dbReference>
<dbReference type="AlphaFoldDB" id="A0A495D3B3"/>
<evidence type="ECO:0000313" key="2">
    <source>
        <dbReference type="EMBL" id="RKQ95249.1"/>
    </source>
</evidence>
<keyword evidence="1" id="KW-1133">Transmembrane helix</keyword>
<comment type="caution">
    <text evidence="2">The sequence shown here is derived from an EMBL/GenBank/DDBJ whole genome shotgun (WGS) entry which is preliminary data.</text>
</comment>
<proteinExistence type="predicted"/>
<accession>A0A495D3B3</accession>
<dbReference type="InterPro" id="IPR031876">
    <property type="entry name" value="DUF4760"/>
</dbReference>
<name>A0A495D3B3_9PROT</name>
<evidence type="ECO:0000256" key="1">
    <source>
        <dbReference type="SAM" id="Phobius"/>
    </source>
</evidence>
<dbReference type="Pfam" id="PF15956">
    <property type="entry name" value="DUF4760"/>
    <property type="match status" value="1"/>
</dbReference>
<dbReference type="OrthoDB" id="7632583at2"/>
<organism evidence="2 3">
    <name type="scientific">Maricaulis maris</name>
    <dbReference type="NCBI Taxonomy" id="74318"/>
    <lineage>
        <taxon>Bacteria</taxon>
        <taxon>Pseudomonadati</taxon>
        <taxon>Pseudomonadota</taxon>
        <taxon>Alphaproteobacteria</taxon>
        <taxon>Maricaulales</taxon>
        <taxon>Maricaulaceae</taxon>
        <taxon>Maricaulis</taxon>
    </lineage>
</organism>
<feature type="transmembrane region" description="Helical" evidence="1">
    <location>
        <begin position="6"/>
        <end position="26"/>
    </location>
</feature>
<gene>
    <name evidence="2" type="ORF">C7435_2938</name>
</gene>
<reference evidence="2 3" key="1">
    <citation type="submission" date="2018-10" db="EMBL/GenBank/DDBJ databases">
        <title>Genomic Encyclopedia of Type Strains, Phase IV (KMG-IV): sequencing the most valuable type-strain genomes for metagenomic binning, comparative biology and taxonomic classification.</title>
        <authorList>
            <person name="Goeker M."/>
        </authorList>
    </citation>
    <scope>NUCLEOTIDE SEQUENCE [LARGE SCALE GENOMIC DNA]</scope>
    <source>
        <strain evidence="2 3">DSM 4734</strain>
    </source>
</reference>
<protein>
    <submittedName>
        <fullName evidence="2">Uncharacterized protein DUF4760</fullName>
    </submittedName>
</protein>
<keyword evidence="1" id="KW-0472">Membrane</keyword>
<dbReference type="EMBL" id="RBIM01000007">
    <property type="protein sequence ID" value="RKQ95249.1"/>
    <property type="molecule type" value="Genomic_DNA"/>
</dbReference>
<keyword evidence="1" id="KW-0812">Transmembrane</keyword>
<dbReference type="Proteomes" id="UP000273675">
    <property type="component" value="Unassembled WGS sequence"/>
</dbReference>